<feature type="region of interest" description="Disordered" evidence="1">
    <location>
        <begin position="232"/>
        <end position="261"/>
    </location>
</feature>
<accession>A0A8S0WWQ8</accession>
<dbReference type="Proteomes" id="UP000467700">
    <property type="component" value="Unassembled WGS sequence"/>
</dbReference>
<proteinExistence type="predicted"/>
<name>A0A8S0WWQ8_CYCAE</name>
<dbReference type="AlphaFoldDB" id="A0A8S0WWQ8"/>
<reference evidence="2 3" key="1">
    <citation type="submission" date="2020-01" db="EMBL/GenBank/DDBJ databases">
        <authorList>
            <person name="Gupta K D."/>
        </authorList>
    </citation>
    <scope>NUCLEOTIDE SEQUENCE [LARGE SCALE GENOMIC DNA]</scope>
</reference>
<protein>
    <submittedName>
        <fullName evidence="2">Uncharacterized protein</fullName>
    </submittedName>
</protein>
<evidence type="ECO:0000313" key="2">
    <source>
        <dbReference type="EMBL" id="CAA7260678.1"/>
    </source>
</evidence>
<dbReference type="PROSITE" id="PS51257">
    <property type="entry name" value="PROKAR_LIPOPROTEIN"/>
    <property type="match status" value="1"/>
</dbReference>
<feature type="compositionally biased region" description="Low complexity" evidence="1">
    <location>
        <begin position="137"/>
        <end position="153"/>
    </location>
</feature>
<dbReference type="OrthoDB" id="3053074at2759"/>
<gene>
    <name evidence="2" type="ORF">AAE3_LOCUS2859</name>
</gene>
<dbReference type="EMBL" id="CACVBS010000030">
    <property type="protein sequence ID" value="CAA7260678.1"/>
    <property type="molecule type" value="Genomic_DNA"/>
</dbReference>
<organism evidence="2 3">
    <name type="scientific">Cyclocybe aegerita</name>
    <name type="common">Black poplar mushroom</name>
    <name type="synonym">Agrocybe aegerita</name>
    <dbReference type="NCBI Taxonomy" id="1973307"/>
    <lineage>
        <taxon>Eukaryota</taxon>
        <taxon>Fungi</taxon>
        <taxon>Dikarya</taxon>
        <taxon>Basidiomycota</taxon>
        <taxon>Agaricomycotina</taxon>
        <taxon>Agaricomycetes</taxon>
        <taxon>Agaricomycetidae</taxon>
        <taxon>Agaricales</taxon>
        <taxon>Agaricineae</taxon>
        <taxon>Bolbitiaceae</taxon>
        <taxon>Cyclocybe</taxon>
    </lineage>
</organism>
<feature type="compositionally biased region" description="Basic and acidic residues" evidence="1">
    <location>
        <begin position="236"/>
        <end position="261"/>
    </location>
</feature>
<sequence>MTEKKTTVTPIGPSQVLVSCIAHLQNLLQNLLEQLPLNPPNSTYDFFLDEESLAEHGPFGALSHILEVCFRTYQNPQIHFSERGRRLDDLISTIKAAVKTMSDSDQEAFCHAWLEGLIDTALLNRAKISKKRKESDTTTLTAPAPSTSSPCVTSIEKQQGKVIEIDSDSESPPAPKCLWQSTKNDNISLPVVIINETSDLASKTKPPLKQTSLNGVWKKRSKYTEEALAQAQEVSQVKEEEQMHKAVESEQRRKQKKEEKG</sequence>
<evidence type="ECO:0000313" key="3">
    <source>
        <dbReference type="Proteomes" id="UP000467700"/>
    </source>
</evidence>
<feature type="region of interest" description="Disordered" evidence="1">
    <location>
        <begin position="132"/>
        <end position="153"/>
    </location>
</feature>
<keyword evidence="3" id="KW-1185">Reference proteome</keyword>
<comment type="caution">
    <text evidence="2">The sequence shown here is derived from an EMBL/GenBank/DDBJ whole genome shotgun (WGS) entry which is preliminary data.</text>
</comment>
<evidence type="ECO:0000256" key="1">
    <source>
        <dbReference type="SAM" id="MobiDB-lite"/>
    </source>
</evidence>